<evidence type="ECO:0000256" key="2">
    <source>
        <dbReference type="PROSITE-ProRule" id="PRU00176"/>
    </source>
</evidence>
<accession>A0A194XI28</accession>
<dbReference type="Gene3D" id="3.30.70.330">
    <property type="match status" value="1"/>
</dbReference>
<feature type="domain" description="RRM" evidence="3">
    <location>
        <begin position="69"/>
        <end position="165"/>
    </location>
</feature>
<evidence type="ECO:0000313" key="4">
    <source>
        <dbReference type="EMBL" id="KUJ19791.1"/>
    </source>
</evidence>
<dbReference type="GO" id="GO:0003723">
    <property type="term" value="F:RNA binding"/>
    <property type="evidence" value="ECO:0007669"/>
    <property type="project" value="UniProtKB-UniRule"/>
</dbReference>
<dbReference type="AlphaFoldDB" id="A0A194XI28"/>
<dbReference type="PROSITE" id="PS50102">
    <property type="entry name" value="RRM"/>
    <property type="match status" value="1"/>
</dbReference>
<evidence type="ECO:0000256" key="1">
    <source>
        <dbReference type="ARBA" id="ARBA00022884"/>
    </source>
</evidence>
<name>A0A194XI28_MOLSC</name>
<evidence type="ECO:0000259" key="3">
    <source>
        <dbReference type="PROSITE" id="PS50102"/>
    </source>
</evidence>
<evidence type="ECO:0000313" key="5">
    <source>
        <dbReference type="Proteomes" id="UP000070700"/>
    </source>
</evidence>
<dbReference type="EMBL" id="KQ947410">
    <property type="protein sequence ID" value="KUJ19791.1"/>
    <property type="molecule type" value="Genomic_DNA"/>
</dbReference>
<keyword evidence="5" id="KW-1185">Reference proteome</keyword>
<dbReference type="SUPFAM" id="SSF54928">
    <property type="entry name" value="RNA-binding domain, RBD"/>
    <property type="match status" value="1"/>
</dbReference>
<organism evidence="4 5">
    <name type="scientific">Mollisia scopiformis</name>
    <name type="common">Conifer needle endophyte fungus</name>
    <name type="synonym">Phialocephala scopiformis</name>
    <dbReference type="NCBI Taxonomy" id="149040"/>
    <lineage>
        <taxon>Eukaryota</taxon>
        <taxon>Fungi</taxon>
        <taxon>Dikarya</taxon>
        <taxon>Ascomycota</taxon>
        <taxon>Pezizomycotina</taxon>
        <taxon>Leotiomycetes</taxon>
        <taxon>Helotiales</taxon>
        <taxon>Mollisiaceae</taxon>
        <taxon>Mollisia</taxon>
    </lineage>
</organism>
<protein>
    <recommendedName>
        <fullName evidence="3">RRM domain-containing protein</fullName>
    </recommendedName>
</protein>
<dbReference type="InterPro" id="IPR000504">
    <property type="entry name" value="RRM_dom"/>
</dbReference>
<dbReference type="InterPro" id="IPR012677">
    <property type="entry name" value="Nucleotide-bd_a/b_plait_sf"/>
</dbReference>
<dbReference type="STRING" id="149040.A0A194XI28"/>
<reference evidence="4 5" key="1">
    <citation type="submission" date="2015-10" db="EMBL/GenBank/DDBJ databases">
        <title>Full genome of DAOMC 229536 Phialocephala scopiformis, a fungal endophyte of spruce producing the potent anti-insectan compound rugulosin.</title>
        <authorList>
            <consortium name="DOE Joint Genome Institute"/>
            <person name="Walker A.K."/>
            <person name="Frasz S.L."/>
            <person name="Seifert K.A."/>
            <person name="Miller J.D."/>
            <person name="Mondo S.J."/>
            <person name="Labutti K."/>
            <person name="Lipzen A."/>
            <person name="Dockter R."/>
            <person name="Kennedy M."/>
            <person name="Grigoriev I.V."/>
            <person name="Spatafora J.W."/>
        </authorList>
    </citation>
    <scope>NUCLEOTIDE SEQUENCE [LARGE SCALE GENOMIC DNA]</scope>
    <source>
        <strain evidence="4 5">CBS 120377</strain>
    </source>
</reference>
<dbReference type="PANTHER" id="PTHR23189">
    <property type="entry name" value="RNA RECOGNITION MOTIF-CONTAINING"/>
    <property type="match status" value="1"/>
</dbReference>
<dbReference type="InterPro" id="IPR007201">
    <property type="entry name" value="Mei2-like_Rrm_C"/>
</dbReference>
<dbReference type="Proteomes" id="UP000070700">
    <property type="component" value="Unassembled WGS sequence"/>
</dbReference>
<dbReference type="GeneID" id="28818747"/>
<proteinExistence type="predicted"/>
<keyword evidence="1 2" id="KW-0694">RNA-binding</keyword>
<dbReference type="InParanoid" id="A0A194XI28"/>
<dbReference type="RefSeq" id="XP_018074146.1">
    <property type="nucleotide sequence ID" value="XM_018209021.1"/>
</dbReference>
<dbReference type="OrthoDB" id="417481at2759"/>
<sequence length="299" mass="34181">MQPSGFAYELDDYYDHHHAPSYPYGRSRGGYGSRGNYASRRLGGSRRDEHKSENIVTIERIYNGSDVRTTIMVRNIPNKMNQMELKAFLDQTSRGKYDFMYLRIDFSNGANVGYAFVNYLDPMDIIEFIRARANRRWEDFHSDKVAEVSYATIQGRDCLIQKFRNSSVMLEPEECRPKLFYTEGHPLAGQEEPFPRSDNQSKLQRSCQNAEHVGLFAPAAGQHHRFEQRNRLSQFDRGTTMAAQEYEENFDGPFGNSYHGSYHRGGHRGGFSRGGGFARGGRGGRGGYLGWNGNDAHRK</sequence>
<dbReference type="InterPro" id="IPR035979">
    <property type="entry name" value="RBD_domain_sf"/>
</dbReference>
<dbReference type="Pfam" id="PF04059">
    <property type="entry name" value="RRM_2"/>
    <property type="match status" value="1"/>
</dbReference>
<dbReference type="KEGG" id="psco:LY89DRAFT_579705"/>
<gene>
    <name evidence="4" type="ORF">LY89DRAFT_579705</name>
</gene>